<dbReference type="KEGG" id="anf:AQPE_2634"/>
<dbReference type="Proteomes" id="UP001193389">
    <property type="component" value="Chromosome"/>
</dbReference>
<reference evidence="2" key="1">
    <citation type="journal article" date="2020" name="Int. J. Syst. Evol. Microbiol.">
        <title>Aquipluma nitroreducens gen. nov. sp. nov., a novel facultatively anaerobic bacterium isolated from a freshwater lake.</title>
        <authorList>
            <person name="Watanabe M."/>
            <person name="Kojima H."/>
            <person name="Fukui M."/>
        </authorList>
    </citation>
    <scope>NUCLEOTIDE SEQUENCE</scope>
    <source>
        <strain evidence="2">MeG22</strain>
    </source>
</reference>
<dbReference type="SUPFAM" id="SSF51735">
    <property type="entry name" value="NAD(P)-binding Rossmann-fold domains"/>
    <property type="match status" value="1"/>
</dbReference>
<keyword evidence="3" id="KW-1185">Reference proteome</keyword>
<dbReference type="InterPro" id="IPR036291">
    <property type="entry name" value="NAD(P)-bd_dom_sf"/>
</dbReference>
<feature type="domain" description="NAD-dependent epimerase/dehydratase" evidence="1">
    <location>
        <begin position="4"/>
        <end position="210"/>
    </location>
</feature>
<dbReference type="InterPro" id="IPR050177">
    <property type="entry name" value="Lipid_A_modif_metabolic_enz"/>
</dbReference>
<dbReference type="Pfam" id="PF01370">
    <property type="entry name" value="Epimerase"/>
    <property type="match status" value="1"/>
</dbReference>
<accession>A0A5K7SA77</accession>
<evidence type="ECO:0000313" key="3">
    <source>
        <dbReference type="Proteomes" id="UP001193389"/>
    </source>
</evidence>
<gene>
    <name evidence="2" type="ORF">AQPE_2634</name>
</gene>
<dbReference type="InterPro" id="IPR001509">
    <property type="entry name" value="Epimerase_deHydtase"/>
</dbReference>
<proteinExistence type="predicted"/>
<name>A0A5K7SA77_9BACT</name>
<dbReference type="EMBL" id="AP018694">
    <property type="protein sequence ID" value="BBE18472.1"/>
    <property type="molecule type" value="Genomic_DNA"/>
</dbReference>
<dbReference type="PANTHER" id="PTHR43245">
    <property type="entry name" value="BIFUNCTIONAL POLYMYXIN RESISTANCE PROTEIN ARNA"/>
    <property type="match status" value="1"/>
</dbReference>
<dbReference type="Gene3D" id="3.40.50.720">
    <property type="entry name" value="NAD(P)-binding Rossmann-like Domain"/>
    <property type="match status" value="1"/>
</dbReference>
<dbReference type="PANTHER" id="PTHR43245:SF13">
    <property type="entry name" value="UDP-D-APIOSE_UDP-D-XYLOSE SYNTHASE 2"/>
    <property type="match status" value="1"/>
</dbReference>
<sequence>MQTILGSGGAIGVELAKALKTYTNKIRLVSQNPKKVNKSDELMAADLLNTDDVRKAVEGSEIVYVTVGFPYSAKVWKEVWPKFIADVISACKEFNAKLVFFDNIYMYDPKYLDRMTEDTPIKPPSKKGQVRAEVAQMIMDEVIAGKLTALIARSADFYGPGIKSSSMLNETIIKPLTIGGKANLLGSVNSKHSYTYTPDAGKATALLGNTSDAYNQVWHLPTAADPFTGAQWTWLIASELGIKPNYQLVNRYMVWILGYFTPIMKEILEMMYQYKKDYIFDSSKFEKRFGFKPTPYHIGLKEILTADSIKIQE</sequence>
<evidence type="ECO:0000259" key="1">
    <source>
        <dbReference type="Pfam" id="PF01370"/>
    </source>
</evidence>
<evidence type="ECO:0000313" key="2">
    <source>
        <dbReference type="EMBL" id="BBE18472.1"/>
    </source>
</evidence>
<dbReference type="AlphaFoldDB" id="A0A5K7SA77"/>
<dbReference type="RefSeq" id="WP_318346804.1">
    <property type="nucleotide sequence ID" value="NZ_AP018694.1"/>
</dbReference>
<organism evidence="2 3">
    <name type="scientific">Aquipluma nitroreducens</name>
    <dbReference type="NCBI Taxonomy" id="2010828"/>
    <lineage>
        <taxon>Bacteria</taxon>
        <taxon>Pseudomonadati</taxon>
        <taxon>Bacteroidota</taxon>
        <taxon>Bacteroidia</taxon>
        <taxon>Marinilabiliales</taxon>
        <taxon>Prolixibacteraceae</taxon>
        <taxon>Aquipluma</taxon>
    </lineage>
</organism>
<protein>
    <submittedName>
        <fullName evidence="2">NAD-dependent epimerase/dehydratase</fullName>
    </submittedName>
</protein>